<keyword evidence="5" id="KW-0862">Zinc</keyword>
<dbReference type="PROSITE" id="PS50089">
    <property type="entry name" value="ZF_RING_2"/>
    <property type="match status" value="1"/>
</dbReference>
<keyword evidence="4 8" id="KW-0863">Zinc-finger</keyword>
<dbReference type="Pfam" id="PF13639">
    <property type="entry name" value="zf-RING_2"/>
    <property type="match status" value="1"/>
</dbReference>
<evidence type="ECO:0000256" key="4">
    <source>
        <dbReference type="ARBA" id="ARBA00022771"/>
    </source>
</evidence>
<feature type="non-terminal residue" evidence="10">
    <location>
        <position position="1"/>
    </location>
</feature>
<sequence length="112" mass="12766">YYSDTGIPKKYLSDNVCAVCGDDFMPQSDDQLILECNHKVHHNCIKGWMIVGKKQTCPYCKEKIDLRKIAPSPWLSQDVAFGALLDGLRYLVAWQPLIILTAQSLITMFHLH</sequence>
<accession>A0A0L0F3X9</accession>
<evidence type="ECO:0000259" key="9">
    <source>
        <dbReference type="PROSITE" id="PS50089"/>
    </source>
</evidence>
<comment type="subcellular location">
    <subcellularLocation>
        <location evidence="1">Membrane</location>
        <topology evidence="1">Multi-pass membrane protein</topology>
    </subcellularLocation>
</comment>
<keyword evidence="6" id="KW-1133">Transmembrane helix</keyword>
<dbReference type="GO" id="GO:0036503">
    <property type="term" value="P:ERAD pathway"/>
    <property type="evidence" value="ECO:0007669"/>
    <property type="project" value="TreeGrafter"/>
</dbReference>
<dbReference type="Gene3D" id="3.30.40.10">
    <property type="entry name" value="Zinc/RING finger domain, C3HC4 (zinc finger)"/>
    <property type="match status" value="1"/>
</dbReference>
<dbReference type="GO" id="GO:0005789">
    <property type="term" value="C:endoplasmic reticulum membrane"/>
    <property type="evidence" value="ECO:0007669"/>
    <property type="project" value="TreeGrafter"/>
</dbReference>
<reference evidence="10 11" key="1">
    <citation type="submission" date="2011-02" db="EMBL/GenBank/DDBJ databases">
        <title>The Genome Sequence of Sphaeroforma arctica JP610.</title>
        <authorList>
            <consortium name="The Broad Institute Genome Sequencing Platform"/>
            <person name="Russ C."/>
            <person name="Cuomo C."/>
            <person name="Young S.K."/>
            <person name="Zeng Q."/>
            <person name="Gargeya S."/>
            <person name="Alvarado L."/>
            <person name="Berlin A."/>
            <person name="Chapman S.B."/>
            <person name="Chen Z."/>
            <person name="Freedman E."/>
            <person name="Gellesch M."/>
            <person name="Goldberg J."/>
            <person name="Griggs A."/>
            <person name="Gujja S."/>
            <person name="Heilman E."/>
            <person name="Heiman D."/>
            <person name="Howarth C."/>
            <person name="Mehta T."/>
            <person name="Neiman D."/>
            <person name="Pearson M."/>
            <person name="Roberts A."/>
            <person name="Saif S."/>
            <person name="Shea T."/>
            <person name="Shenoy N."/>
            <person name="Sisk P."/>
            <person name="Stolte C."/>
            <person name="Sykes S."/>
            <person name="White J."/>
            <person name="Yandava C."/>
            <person name="Burger G."/>
            <person name="Gray M.W."/>
            <person name="Holland P.W.H."/>
            <person name="King N."/>
            <person name="Lang F.B.F."/>
            <person name="Roger A.J."/>
            <person name="Ruiz-Trillo I."/>
            <person name="Haas B."/>
            <person name="Nusbaum C."/>
            <person name="Birren B."/>
        </authorList>
    </citation>
    <scope>NUCLEOTIDE SEQUENCE [LARGE SCALE GENOMIC DNA]</scope>
    <source>
        <strain evidence="10 11">JP610</strain>
    </source>
</reference>
<dbReference type="PANTHER" id="PTHR13407">
    <property type="entry name" value="RNF121 PROTEIN"/>
    <property type="match status" value="1"/>
</dbReference>
<dbReference type="SMART" id="SM00744">
    <property type="entry name" value="RINGv"/>
    <property type="match status" value="1"/>
</dbReference>
<dbReference type="OrthoDB" id="446635at2759"/>
<dbReference type="AlphaFoldDB" id="A0A0L0F3X9"/>
<evidence type="ECO:0000256" key="6">
    <source>
        <dbReference type="ARBA" id="ARBA00022989"/>
    </source>
</evidence>
<dbReference type="RefSeq" id="XP_014145223.1">
    <property type="nucleotide sequence ID" value="XM_014289748.1"/>
</dbReference>
<evidence type="ECO:0000256" key="1">
    <source>
        <dbReference type="ARBA" id="ARBA00004141"/>
    </source>
</evidence>
<name>A0A0L0F3X9_9EUKA</name>
<gene>
    <name evidence="10" type="ORF">SARC_16141</name>
</gene>
<feature type="domain" description="RING-type" evidence="9">
    <location>
        <begin position="17"/>
        <end position="61"/>
    </location>
</feature>
<keyword evidence="7" id="KW-0472">Membrane</keyword>
<dbReference type="InterPro" id="IPR013083">
    <property type="entry name" value="Znf_RING/FYVE/PHD"/>
</dbReference>
<evidence type="ECO:0000256" key="8">
    <source>
        <dbReference type="PROSITE-ProRule" id="PRU00175"/>
    </source>
</evidence>
<dbReference type="EMBL" id="KQ249044">
    <property type="protein sequence ID" value="KNC71321.1"/>
    <property type="molecule type" value="Genomic_DNA"/>
</dbReference>
<protein>
    <recommendedName>
        <fullName evidence="9">RING-type domain-containing protein</fullName>
    </recommendedName>
</protein>
<dbReference type="InterPro" id="IPR040176">
    <property type="entry name" value="RNF121/RNF175"/>
</dbReference>
<evidence type="ECO:0000256" key="5">
    <source>
        <dbReference type="ARBA" id="ARBA00022833"/>
    </source>
</evidence>
<keyword evidence="11" id="KW-1185">Reference proteome</keyword>
<dbReference type="eggNOG" id="KOG1734">
    <property type="taxonomic scope" value="Eukaryota"/>
</dbReference>
<dbReference type="InterPro" id="IPR001841">
    <property type="entry name" value="Znf_RING"/>
</dbReference>
<evidence type="ECO:0000313" key="10">
    <source>
        <dbReference type="EMBL" id="KNC71321.1"/>
    </source>
</evidence>
<evidence type="ECO:0000256" key="3">
    <source>
        <dbReference type="ARBA" id="ARBA00022723"/>
    </source>
</evidence>
<dbReference type="GO" id="GO:0000139">
    <property type="term" value="C:Golgi membrane"/>
    <property type="evidence" value="ECO:0007669"/>
    <property type="project" value="TreeGrafter"/>
</dbReference>
<proteinExistence type="predicted"/>
<dbReference type="PANTHER" id="PTHR13407:SF0">
    <property type="entry name" value="FI05221P"/>
    <property type="match status" value="1"/>
</dbReference>
<dbReference type="InterPro" id="IPR011016">
    <property type="entry name" value="Znf_RING-CH"/>
</dbReference>
<dbReference type="GO" id="GO:0008270">
    <property type="term" value="F:zinc ion binding"/>
    <property type="evidence" value="ECO:0007669"/>
    <property type="project" value="UniProtKB-KW"/>
</dbReference>
<organism evidence="10 11">
    <name type="scientific">Sphaeroforma arctica JP610</name>
    <dbReference type="NCBI Taxonomy" id="667725"/>
    <lineage>
        <taxon>Eukaryota</taxon>
        <taxon>Ichthyosporea</taxon>
        <taxon>Ichthyophonida</taxon>
        <taxon>Sphaeroforma</taxon>
    </lineage>
</organism>
<dbReference type="GeneID" id="25916645"/>
<dbReference type="GO" id="GO:0061630">
    <property type="term" value="F:ubiquitin protein ligase activity"/>
    <property type="evidence" value="ECO:0007669"/>
    <property type="project" value="TreeGrafter"/>
</dbReference>
<dbReference type="CDD" id="cd16475">
    <property type="entry name" value="RING-H2_RNF121-like"/>
    <property type="match status" value="1"/>
</dbReference>
<dbReference type="Proteomes" id="UP000054560">
    <property type="component" value="Unassembled WGS sequence"/>
</dbReference>
<keyword evidence="2" id="KW-0812">Transmembrane</keyword>
<evidence type="ECO:0000256" key="2">
    <source>
        <dbReference type="ARBA" id="ARBA00022692"/>
    </source>
</evidence>
<evidence type="ECO:0000256" key="7">
    <source>
        <dbReference type="ARBA" id="ARBA00023136"/>
    </source>
</evidence>
<keyword evidence="3" id="KW-0479">Metal-binding</keyword>
<dbReference type="SUPFAM" id="SSF57850">
    <property type="entry name" value="RING/U-box"/>
    <property type="match status" value="1"/>
</dbReference>
<dbReference type="SMART" id="SM00184">
    <property type="entry name" value="RING"/>
    <property type="match status" value="1"/>
</dbReference>
<evidence type="ECO:0000313" key="11">
    <source>
        <dbReference type="Proteomes" id="UP000054560"/>
    </source>
</evidence>